<dbReference type="EMBL" id="MU858166">
    <property type="protein sequence ID" value="KAK4210782.1"/>
    <property type="molecule type" value="Genomic_DNA"/>
</dbReference>
<dbReference type="GO" id="GO:0016853">
    <property type="term" value="F:isomerase activity"/>
    <property type="evidence" value="ECO:0007669"/>
    <property type="project" value="UniProtKB-KW"/>
</dbReference>
<evidence type="ECO:0000256" key="1">
    <source>
        <dbReference type="ARBA" id="ARBA00022679"/>
    </source>
</evidence>
<comment type="caution">
    <text evidence="3">The sequence shown here is derived from an EMBL/GenBank/DDBJ whole genome shotgun (WGS) entry which is preliminary data.</text>
</comment>
<dbReference type="InterPro" id="IPR050317">
    <property type="entry name" value="Plant_Fungal_Acyltransferase"/>
</dbReference>
<reference evidence="3" key="1">
    <citation type="journal article" date="2023" name="Mol. Phylogenet. Evol.">
        <title>Genome-scale phylogeny and comparative genomics of the fungal order Sordariales.</title>
        <authorList>
            <person name="Hensen N."/>
            <person name="Bonometti L."/>
            <person name="Westerberg I."/>
            <person name="Brannstrom I.O."/>
            <person name="Guillou S."/>
            <person name="Cros-Aarteil S."/>
            <person name="Calhoun S."/>
            <person name="Haridas S."/>
            <person name="Kuo A."/>
            <person name="Mondo S."/>
            <person name="Pangilinan J."/>
            <person name="Riley R."/>
            <person name="LaButti K."/>
            <person name="Andreopoulos B."/>
            <person name="Lipzen A."/>
            <person name="Chen C."/>
            <person name="Yan M."/>
            <person name="Daum C."/>
            <person name="Ng V."/>
            <person name="Clum A."/>
            <person name="Steindorff A."/>
            <person name="Ohm R.A."/>
            <person name="Martin F."/>
            <person name="Silar P."/>
            <person name="Natvig D.O."/>
            <person name="Lalanne C."/>
            <person name="Gautier V."/>
            <person name="Ament-Velasquez S.L."/>
            <person name="Kruys A."/>
            <person name="Hutchinson M.I."/>
            <person name="Powell A.J."/>
            <person name="Barry K."/>
            <person name="Miller A.N."/>
            <person name="Grigoriev I.V."/>
            <person name="Debuchy R."/>
            <person name="Gladieux P."/>
            <person name="Hiltunen Thoren M."/>
            <person name="Johannesson H."/>
        </authorList>
    </citation>
    <scope>NUCLEOTIDE SEQUENCE</scope>
    <source>
        <strain evidence="3">PSN293</strain>
    </source>
</reference>
<organism evidence="3 4">
    <name type="scientific">Rhypophila decipiens</name>
    <dbReference type="NCBI Taxonomy" id="261697"/>
    <lineage>
        <taxon>Eukaryota</taxon>
        <taxon>Fungi</taxon>
        <taxon>Dikarya</taxon>
        <taxon>Ascomycota</taxon>
        <taxon>Pezizomycotina</taxon>
        <taxon>Sordariomycetes</taxon>
        <taxon>Sordariomycetidae</taxon>
        <taxon>Sordariales</taxon>
        <taxon>Naviculisporaceae</taxon>
        <taxon>Rhypophila</taxon>
    </lineage>
</organism>
<evidence type="ECO:0000259" key="2">
    <source>
        <dbReference type="Pfam" id="PF22664"/>
    </source>
</evidence>
<reference evidence="3" key="2">
    <citation type="submission" date="2023-05" db="EMBL/GenBank/DDBJ databases">
        <authorList>
            <consortium name="Lawrence Berkeley National Laboratory"/>
            <person name="Steindorff A."/>
            <person name="Hensen N."/>
            <person name="Bonometti L."/>
            <person name="Westerberg I."/>
            <person name="Brannstrom I.O."/>
            <person name="Guillou S."/>
            <person name="Cros-Aarteil S."/>
            <person name="Calhoun S."/>
            <person name="Haridas S."/>
            <person name="Kuo A."/>
            <person name="Mondo S."/>
            <person name="Pangilinan J."/>
            <person name="Riley R."/>
            <person name="Labutti K."/>
            <person name="Andreopoulos B."/>
            <person name="Lipzen A."/>
            <person name="Chen C."/>
            <person name="Yanf M."/>
            <person name="Daum C."/>
            <person name="Ng V."/>
            <person name="Clum A."/>
            <person name="Ohm R."/>
            <person name="Martin F."/>
            <person name="Silar P."/>
            <person name="Natvig D."/>
            <person name="Lalanne C."/>
            <person name="Gautier V."/>
            <person name="Ament-Velasquez S.L."/>
            <person name="Kruys A."/>
            <person name="Hutchinson M.I."/>
            <person name="Powell A.J."/>
            <person name="Barry K."/>
            <person name="Miller A.N."/>
            <person name="Grigoriev I.V."/>
            <person name="Debuchy R."/>
            <person name="Gladieux P."/>
            <person name="Thoren M.H."/>
            <person name="Johannesson H."/>
        </authorList>
    </citation>
    <scope>NUCLEOTIDE SEQUENCE</scope>
    <source>
        <strain evidence="3">PSN293</strain>
    </source>
</reference>
<dbReference type="AlphaFoldDB" id="A0AAN6Y606"/>
<dbReference type="InterPro" id="IPR023213">
    <property type="entry name" value="CAT-like_dom_sf"/>
</dbReference>
<dbReference type="Pfam" id="PF22664">
    <property type="entry name" value="TRI-like_N"/>
    <property type="match status" value="1"/>
</dbReference>
<dbReference type="Gene3D" id="3.30.559.10">
    <property type="entry name" value="Chloramphenicol acetyltransferase-like domain"/>
    <property type="match status" value="2"/>
</dbReference>
<dbReference type="PANTHER" id="PTHR31642">
    <property type="entry name" value="TRICHOTHECENE 3-O-ACETYLTRANSFERASE"/>
    <property type="match status" value="1"/>
</dbReference>
<evidence type="ECO:0000313" key="4">
    <source>
        <dbReference type="Proteomes" id="UP001301769"/>
    </source>
</evidence>
<sequence length="456" mass="50690">MSDAKVTDHLVSGPDFDVTFSAVDQAVPAIYSGRVLIFKRTKGDNDSAAAAIRDGLQKTVDEVPVLAGEMTYDQPVCWGIKKGNLFLRFKQLPELVYDELEATNFSEKHFPAELVSSVPTLMEPHGERHSCRIQTNFITGGVLLVISVHHLVADGWGVTKIIEKIARNCRIPDDNWTPPATGSPPLVYADRSRLSTTSVPEGDGDIDRVPAYSLVPIHTPWKPTNNKVVITTFRFPKAELSKLKALAYPDRVKFPGAWISTHDAVLALWLRTYVRTRFNAGRLGGAGTIRFGFPIEFRRQVGLPAEYIGNVFFHHKVDIPLQTILADDGLKNAALIINQGMKGVGLEYIENFIAVAKSILDVPSISMRLNLKFGERNAAFGCTSYKNFLHGDLDWCPKTFGAYQCLRLPSGISAEGLTVVLPVLKNGDWEITTMVEEELLTDFRFDHEWRSFTSDV</sequence>
<dbReference type="Proteomes" id="UP001301769">
    <property type="component" value="Unassembled WGS sequence"/>
</dbReference>
<name>A0AAN6Y606_9PEZI</name>
<gene>
    <name evidence="3" type="ORF">QBC37DRAFT_376718</name>
</gene>
<keyword evidence="4" id="KW-1185">Reference proteome</keyword>
<dbReference type="GO" id="GO:0044550">
    <property type="term" value="P:secondary metabolite biosynthetic process"/>
    <property type="evidence" value="ECO:0007669"/>
    <property type="project" value="TreeGrafter"/>
</dbReference>
<dbReference type="PANTHER" id="PTHR31642:SF310">
    <property type="entry name" value="FATTY ALCOHOL:CAFFEOYL-COA ACYLTRANSFERASE"/>
    <property type="match status" value="1"/>
</dbReference>
<proteinExistence type="predicted"/>
<evidence type="ECO:0000313" key="3">
    <source>
        <dbReference type="EMBL" id="KAK4210782.1"/>
    </source>
</evidence>
<dbReference type="InterPro" id="IPR054710">
    <property type="entry name" value="Tri101-like_N"/>
</dbReference>
<feature type="domain" description="Trichothecene 3-O-acetyltransferase-like N-terminal" evidence="2">
    <location>
        <begin position="44"/>
        <end position="169"/>
    </location>
</feature>
<keyword evidence="1" id="KW-0808">Transferase</keyword>
<protein>
    <submittedName>
        <fullName evidence="3">Enoyl hydratase isomerase family protein</fullName>
    </submittedName>
</protein>
<accession>A0AAN6Y606</accession>
<dbReference type="GO" id="GO:0016747">
    <property type="term" value="F:acyltransferase activity, transferring groups other than amino-acyl groups"/>
    <property type="evidence" value="ECO:0007669"/>
    <property type="project" value="TreeGrafter"/>
</dbReference>
<keyword evidence="3" id="KW-0413">Isomerase</keyword>